<dbReference type="EMBL" id="CP059265">
    <property type="protein sequence ID" value="QLQ34009.1"/>
    <property type="molecule type" value="Genomic_DNA"/>
</dbReference>
<reference evidence="2" key="1">
    <citation type="submission" date="2020-06" db="EMBL/GenBank/DDBJ databases">
        <title>Analysis procedures for assessing recovery of high quality, complete, closed genomes from Nanopore long read metagenome sequencing.</title>
        <authorList>
            <person name="Bessarab I."/>
            <person name="Arumugam K."/>
            <person name="Haryono M."/>
            <person name="Liu X."/>
            <person name="Roy S."/>
            <person name="Zuniga-Montanez R.E."/>
            <person name="Qiu G."/>
            <person name="Drautz-Moses D.I."/>
            <person name="Law Y.Y."/>
            <person name="Wuertz S."/>
            <person name="Lauro F.M."/>
            <person name="Huson D.H."/>
            <person name="Williams R.B."/>
        </authorList>
    </citation>
    <scope>NUCLEOTIDE SEQUENCE [LARGE SCALE GENOMIC DNA]</scope>
    <source>
        <strain evidence="2">SSD2</strain>
    </source>
</reference>
<name>A0A7L6AXX2_9GAMM</name>
<evidence type="ECO:0000313" key="3">
    <source>
        <dbReference type="Proteomes" id="UP000510621"/>
    </source>
</evidence>
<evidence type="ECO:0008006" key="4">
    <source>
        <dbReference type="Google" id="ProtNLM"/>
    </source>
</evidence>
<organism evidence="2 3">
    <name type="scientific">Candidatus Thiothrix singaporensis</name>
    <dbReference type="NCBI Taxonomy" id="2799669"/>
    <lineage>
        <taxon>Bacteria</taxon>
        <taxon>Pseudomonadati</taxon>
        <taxon>Pseudomonadota</taxon>
        <taxon>Gammaproteobacteria</taxon>
        <taxon>Thiotrichales</taxon>
        <taxon>Thiotrichaceae</taxon>
        <taxon>Thiothrix</taxon>
    </lineage>
</organism>
<gene>
    <name evidence="2" type="ORF">HZT40_22990</name>
</gene>
<sequence>MKKTGIVCCVILAMTLGAGAVQAEDAAGTKAAPEAKLPPIPDAVQEGSSACCLSVTTATWMVHSGGWSN</sequence>
<proteinExistence type="predicted"/>
<dbReference type="AlphaFoldDB" id="A0A7L6AXX2"/>
<evidence type="ECO:0000256" key="1">
    <source>
        <dbReference type="SAM" id="SignalP"/>
    </source>
</evidence>
<protein>
    <recommendedName>
        <fullName evidence="4">Secreted protein</fullName>
    </recommendedName>
</protein>
<feature type="chain" id="PRO_5029489756" description="Secreted protein" evidence="1">
    <location>
        <begin position="24"/>
        <end position="69"/>
    </location>
</feature>
<keyword evidence="1" id="KW-0732">Signal</keyword>
<dbReference type="Proteomes" id="UP000510621">
    <property type="component" value="Chromosome"/>
</dbReference>
<evidence type="ECO:0000313" key="2">
    <source>
        <dbReference type="EMBL" id="QLQ34009.1"/>
    </source>
</evidence>
<dbReference type="KEGG" id="this:HZT40_22990"/>
<feature type="signal peptide" evidence="1">
    <location>
        <begin position="1"/>
        <end position="23"/>
    </location>
</feature>
<accession>A0A7L6AXX2</accession>
<keyword evidence="3" id="KW-1185">Reference proteome</keyword>